<dbReference type="Proteomes" id="UP001222770">
    <property type="component" value="Unassembled WGS sequence"/>
</dbReference>
<keyword evidence="1" id="KW-1133">Transmembrane helix</keyword>
<comment type="caution">
    <text evidence="2">The sequence shown here is derived from an EMBL/GenBank/DDBJ whole genome shotgun (WGS) entry which is preliminary data.</text>
</comment>
<keyword evidence="1" id="KW-0812">Transmembrane</keyword>
<dbReference type="Pfam" id="PF05751">
    <property type="entry name" value="FixH"/>
    <property type="match status" value="1"/>
</dbReference>
<gene>
    <name evidence="2" type="ORF">POM99_00055</name>
</gene>
<feature type="transmembrane region" description="Helical" evidence="1">
    <location>
        <begin position="16"/>
        <end position="38"/>
    </location>
</feature>
<sequence>MTQQRRIARPFTGKHMAAIMIAFFGVVIAVNVLMARLASSTFGGLVVENSYVASQKFNGWLDEARNEKALGWNAAMARSAPDAMQVTLADAQGRAITGASLAAVAEHPLGLRDDEQLTLREVAPGRYTARLSAGRWHVKLAVMAQGRTWRTIGDVQ</sequence>
<dbReference type="PIRSF" id="PIRSF011386">
    <property type="entry name" value="FixH"/>
    <property type="match status" value="1"/>
</dbReference>
<accession>A0ABT6CCB1</accession>
<dbReference type="RefSeq" id="WP_277274686.1">
    <property type="nucleotide sequence ID" value="NZ_JAROCY010000001.1"/>
</dbReference>
<evidence type="ECO:0000313" key="2">
    <source>
        <dbReference type="EMBL" id="MDF8331581.1"/>
    </source>
</evidence>
<keyword evidence="1" id="KW-0472">Membrane</keyword>
<evidence type="ECO:0000313" key="3">
    <source>
        <dbReference type="Proteomes" id="UP001222770"/>
    </source>
</evidence>
<keyword evidence="3" id="KW-1185">Reference proteome</keyword>
<name>A0ABT6CCB1_9SPHN</name>
<protein>
    <submittedName>
        <fullName evidence="2">FixH family protein</fullName>
    </submittedName>
</protein>
<reference evidence="2 3" key="1">
    <citation type="submission" date="2023-03" db="EMBL/GenBank/DDBJ databases">
        <title>Novosphingobium cyanobacteriorum sp. nov., isolated from a eutrophic reservoir during the Microcystis bloom period.</title>
        <authorList>
            <person name="Kang M."/>
            <person name="Le V."/>
            <person name="Ko S.-R."/>
            <person name="Lee S.-A."/>
            <person name="Ahn C.-Y."/>
        </authorList>
    </citation>
    <scope>NUCLEOTIDE SEQUENCE [LARGE SCALE GENOMIC DNA]</scope>
    <source>
        <strain evidence="2 3">HBC54</strain>
    </source>
</reference>
<organism evidence="2 3">
    <name type="scientific">Novosphingobium cyanobacteriorum</name>
    <dbReference type="NCBI Taxonomy" id="3024215"/>
    <lineage>
        <taxon>Bacteria</taxon>
        <taxon>Pseudomonadati</taxon>
        <taxon>Pseudomonadota</taxon>
        <taxon>Alphaproteobacteria</taxon>
        <taxon>Sphingomonadales</taxon>
        <taxon>Sphingomonadaceae</taxon>
        <taxon>Novosphingobium</taxon>
    </lineage>
</organism>
<dbReference type="EMBL" id="JAROCY010000001">
    <property type="protein sequence ID" value="MDF8331581.1"/>
    <property type="molecule type" value="Genomic_DNA"/>
</dbReference>
<evidence type="ECO:0000256" key="1">
    <source>
        <dbReference type="SAM" id="Phobius"/>
    </source>
</evidence>
<dbReference type="InterPro" id="IPR018037">
    <property type="entry name" value="FixH_proteobacterial"/>
</dbReference>
<proteinExistence type="predicted"/>
<dbReference type="InterPro" id="IPR008620">
    <property type="entry name" value="FixH"/>
</dbReference>